<organism evidence="1 2">
    <name type="scientific">Paraglaciecola aquimarina</name>
    <dbReference type="NCBI Taxonomy" id="1235557"/>
    <lineage>
        <taxon>Bacteria</taxon>
        <taxon>Pseudomonadati</taxon>
        <taxon>Pseudomonadota</taxon>
        <taxon>Gammaproteobacteria</taxon>
        <taxon>Alteromonadales</taxon>
        <taxon>Alteromonadaceae</taxon>
        <taxon>Paraglaciecola</taxon>
    </lineage>
</organism>
<accession>A0ABU3SY08</accession>
<sequence length="267" mass="30426">MSKDGYVLHLKNFATEENNTARQFFEALIKGNRSKLKAYRDEEEVLVIGEALRNIYANNIVNTAFFLHKDGGSIAPDAGATSPIGNRVKNLLQFKSEEDECNLYPLFRNGVIKHNFISHTLSNIKPSHKPVAQDLFIAFDPSKEKMGDAVHSLYEQQFTQPVQKREFIAKALQHGQFIAVKIFIARTGRPDFDTMQSELNYVSIYALHKAKILEEKLWNVTAVGDIIDVTDEVLKRYNFEQKIIEQNHQAPKSYKISQVGIEQLLKA</sequence>
<proteinExistence type="predicted"/>
<dbReference type="RefSeq" id="WP_316026382.1">
    <property type="nucleotide sequence ID" value="NZ_JAWDIO010000002.1"/>
</dbReference>
<comment type="caution">
    <text evidence="1">The sequence shown here is derived from an EMBL/GenBank/DDBJ whole genome shotgun (WGS) entry which is preliminary data.</text>
</comment>
<evidence type="ECO:0000313" key="2">
    <source>
        <dbReference type="Proteomes" id="UP001247805"/>
    </source>
</evidence>
<gene>
    <name evidence="1" type="ORF">RS130_13555</name>
</gene>
<keyword evidence="2" id="KW-1185">Reference proteome</keyword>
<reference evidence="1 2" key="1">
    <citation type="submission" date="2023-10" db="EMBL/GenBank/DDBJ databases">
        <title>Glaciecola aquimarina strain GGW-M5 nov., isolated from a coastal seawater.</title>
        <authorList>
            <person name="Bayburt H."/>
            <person name="Kim J.M."/>
            <person name="Choi B.J."/>
            <person name="Jeon C.O."/>
        </authorList>
    </citation>
    <scope>NUCLEOTIDE SEQUENCE [LARGE SCALE GENOMIC DNA]</scope>
    <source>
        <strain evidence="1 2">KCTC 32108</strain>
    </source>
</reference>
<protein>
    <submittedName>
        <fullName evidence="1">Uncharacterized protein</fullName>
    </submittedName>
</protein>
<dbReference type="EMBL" id="JAWDIO010000002">
    <property type="protein sequence ID" value="MDU0354807.1"/>
    <property type="molecule type" value="Genomic_DNA"/>
</dbReference>
<dbReference type="Proteomes" id="UP001247805">
    <property type="component" value="Unassembled WGS sequence"/>
</dbReference>
<evidence type="ECO:0000313" key="1">
    <source>
        <dbReference type="EMBL" id="MDU0354807.1"/>
    </source>
</evidence>
<name>A0ABU3SY08_9ALTE</name>